<dbReference type="EMBL" id="FUZF01000001">
    <property type="protein sequence ID" value="SKB41460.1"/>
    <property type="molecule type" value="Genomic_DNA"/>
</dbReference>
<dbReference type="AlphaFoldDB" id="A0A1T5B3B3"/>
<evidence type="ECO:0000313" key="9">
    <source>
        <dbReference type="Proteomes" id="UP000190150"/>
    </source>
</evidence>
<evidence type="ECO:0000259" key="7">
    <source>
        <dbReference type="Pfam" id="PF02770"/>
    </source>
</evidence>
<dbReference type="Proteomes" id="UP000190150">
    <property type="component" value="Unassembled WGS sequence"/>
</dbReference>
<dbReference type="PANTHER" id="PTHR43884">
    <property type="entry name" value="ACYL-COA DEHYDROGENASE"/>
    <property type="match status" value="1"/>
</dbReference>
<proteinExistence type="inferred from homology"/>
<keyword evidence="4 5" id="KW-0274">FAD</keyword>
<dbReference type="SUPFAM" id="SSF56645">
    <property type="entry name" value="Acyl-CoA dehydrogenase NM domain-like"/>
    <property type="match status" value="1"/>
</dbReference>
<dbReference type="InterPro" id="IPR009075">
    <property type="entry name" value="AcylCo_DH/oxidase_C"/>
</dbReference>
<dbReference type="InterPro" id="IPR006091">
    <property type="entry name" value="Acyl-CoA_Oxase/DH_mid-dom"/>
</dbReference>
<organism evidence="8 9">
    <name type="scientific">Sphingobacterium nematocida</name>
    <dbReference type="NCBI Taxonomy" id="1513896"/>
    <lineage>
        <taxon>Bacteria</taxon>
        <taxon>Pseudomonadati</taxon>
        <taxon>Bacteroidota</taxon>
        <taxon>Sphingobacteriia</taxon>
        <taxon>Sphingobacteriales</taxon>
        <taxon>Sphingobacteriaceae</taxon>
        <taxon>Sphingobacterium</taxon>
    </lineage>
</organism>
<evidence type="ECO:0000256" key="2">
    <source>
        <dbReference type="ARBA" id="ARBA00009347"/>
    </source>
</evidence>
<evidence type="ECO:0000259" key="6">
    <source>
        <dbReference type="Pfam" id="PF00441"/>
    </source>
</evidence>
<dbReference type="PANTHER" id="PTHR43884:SF12">
    <property type="entry name" value="ISOVALERYL-COA DEHYDROGENASE, MITOCHONDRIAL-RELATED"/>
    <property type="match status" value="1"/>
</dbReference>
<dbReference type="Gene3D" id="1.10.540.10">
    <property type="entry name" value="Acyl-CoA dehydrogenase/oxidase, N-terminal domain"/>
    <property type="match status" value="1"/>
</dbReference>
<keyword evidence="9" id="KW-1185">Reference proteome</keyword>
<dbReference type="SUPFAM" id="SSF47203">
    <property type="entry name" value="Acyl-CoA dehydrogenase C-terminal domain-like"/>
    <property type="match status" value="1"/>
</dbReference>
<reference evidence="9" key="1">
    <citation type="submission" date="2017-02" db="EMBL/GenBank/DDBJ databases">
        <authorList>
            <person name="Varghese N."/>
            <person name="Submissions S."/>
        </authorList>
    </citation>
    <scope>NUCLEOTIDE SEQUENCE [LARGE SCALE GENOMIC DNA]</scope>
    <source>
        <strain evidence="9">DSM 24091</strain>
    </source>
</reference>
<comment type="cofactor">
    <cofactor evidence="1 5">
        <name>FAD</name>
        <dbReference type="ChEBI" id="CHEBI:57692"/>
    </cofactor>
</comment>
<accession>A0A1T5B3B3</accession>
<dbReference type="Gene3D" id="2.40.110.10">
    <property type="entry name" value="Butyryl-CoA Dehydrogenase, subunit A, domain 2"/>
    <property type="match status" value="1"/>
</dbReference>
<feature type="domain" description="Acyl-CoA oxidase/dehydrogenase middle" evidence="7">
    <location>
        <begin position="130"/>
        <end position="217"/>
    </location>
</feature>
<feature type="domain" description="Acyl-CoA dehydrogenase/oxidase C-terminal" evidence="6">
    <location>
        <begin position="240"/>
        <end position="390"/>
    </location>
</feature>
<evidence type="ECO:0000256" key="1">
    <source>
        <dbReference type="ARBA" id="ARBA00001974"/>
    </source>
</evidence>
<dbReference type="InterPro" id="IPR036250">
    <property type="entry name" value="AcylCo_DH-like_C"/>
</dbReference>
<dbReference type="OrthoDB" id="9802867at2"/>
<dbReference type="CDD" id="cd00567">
    <property type="entry name" value="ACAD"/>
    <property type="match status" value="1"/>
</dbReference>
<dbReference type="GO" id="GO:0050660">
    <property type="term" value="F:flavin adenine dinucleotide binding"/>
    <property type="evidence" value="ECO:0007669"/>
    <property type="project" value="InterPro"/>
</dbReference>
<dbReference type="Pfam" id="PF02770">
    <property type="entry name" value="Acyl-CoA_dh_M"/>
    <property type="match status" value="1"/>
</dbReference>
<dbReference type="GO" id="GO:0003995">
    <property type="term" value="F:acyl-CoA dehydrogenase activity"/>
    <property type="evidence" value="ECO:0007669"/>
    <property type="project" value="TreeGrafter"/>
</dbReference>
<evidence type="ECO:0000313" key="8">
    <source>
        <dbReference type="EMBL" id="SKB41460.1"/>
    </source>
</evidence>
<evidence type="ECO:0000256" key="5">
    <source>
        <dbReference type="RuleBase" id="RU362125"/>
    </source>
</evidence>
<dbReference type="InterPro" id="IPR046373">
    <property type="entry name" value="Acyl-CoA_Oxase/DH_mid-dom_sf"/>
</dbReference>
<keyword evidence="3 5" id="KW-0285">Flavoprotein</keyword>
<gene>
    <name evidence="8" type="ORF">SAMN05660841_00412</name>
</gene>
<evidence type="ECO:0000256" key="4">
    <source>
        <dbReference type="ARBA" id="ARBA00022827"/>
    </source>
</evidence>
<sequence>MLNLIEQPGVHQDFNVYISSFKERLSSLFNTEYDYNSISLSRGLPPTFLSEIMAMNPLSVAIPKEHGGRGLHVKECLGILSAASYESLSLSLMFGINIALFLEPFAKYAAPSLHPSVFKRFLEDKAMGGLMITEPGYGSDALSMRTAHEQQGDIYNIKGQKHWQGLTGAADFWLVTARKTVANGELARDIDFFVTDNSIEEQRIIVQKKFNNLGLYAIPYGLNDIDIKVPSEQKLIAESTGIKLMLDTLHRSRLQFPGMGMGFIKRLLDESLLHCKTRRVSGQPLSEIDAVKFQLSRIQAAYTICSAMCSYSSGMSSITADLFGNAVDANSVKALVTDLMQESAQIALQLAGANGYRLDHIAGRSVVDSRPFQIFEGSNEMLYSQVADAIVRIMRKTKVNNLLEYLKGYELTKNATEIFGTILSINLPDQPKQRQMVTLGRMIARVVCFQFVVQSNHLGFSNDMTEITRQHMQMDLTMLAGQWSAGTQADPLMDYEEGSDWSNFIHE</sequence>
<dbReference type="InterPro" id="IPR009100">
    <property type="entry name" value="AcylCoA_DH/oxidase_NM_dom_sf"/>
</dbReference>
<protein>
    <submittedName>
        <fullName evidence="8">Acyl-CoA dehydrogenase</fullName>
    </submittedName>
</protein>
<dbReference type="Pfam" id="PF00441">
    <property type="entry name" value="Acyl-CoA_dh_1"/>
    <property type="match status" value="1"/>
</dbReference>
<dbReference type="RefSeq" id="WP_079640758.1">
    <property type="nucleotide sequence ID" value="NZ_FUZF01000001.1"/>
</dbReference>
<dbReference type="STRING" id="1513896.SAMN05660841_00412"/>
<keyword evidence="5" id="KW-0560">Oxidoreductase</keyword>
<evidence type="ECO:0000256" key="3">
    <source>
        <dbReference type="ARBA" id="ARBA00022630"/>
    </source>
</evidence>
<dbReference type="InterPro" id="IPR037069">
    <property type="entry name" value="AcylCoA_DH/ox_N_sf"/>
</dbReference>
<name>A0A1T5B3B3_9SPHI</name>
<comment type="similarity">
    <text evidence="2 5">Belongs to the acyl-CoA dehydrogenase family.</text>
</comment>
<dbReference type="Gene3D" id="1.20.140.10">
    <property type="entry name" value="Butyryl-CoA Dehydrogenase, subunit A, domain 3"/>
    <property type="match status" value="1"/>
</dbReference>